<organism evidence="20 21">
    <name type="scientific">Hibiscus syriacus</name>
    <name type="common">Rose of Sharon</name>
    <dbReference type="NCBI Taxonomy" id="106335"/>
    <lineage>
        <taxon>Eukaryota</taxon>
        <taxon>Viridiplantae</taxon>
        <taxon>Streptophyta</taxon>
        <taxon>Embryophyta</taxon>
        <taxon>Tracheophyta</taxon>
        <taxon>Spermatophyta</taxon>
        <taxon>Magnoliopsida</taxon>
        <taxon>eudicotyledons</taxon>
        <taxon>Gunneridae</taxon>
        <taxon>Pentapetalae</taxon>
        <taxon>rosids</taxon>
        <taxon>malvids</taxon>
        <taxon>Malvales</taxon>
        <taxon>Malvaceae</taxon>
        <taxon>Malvoideae</taxon>
        <taxon>Hibiscus</taxon>
    </lineage>
</organism>
<reference evidence="20" key="1">
    <citation type="submission" date="2019-09" db="EMBL/GenBank/DDBJ databases">
        <title>Draft genome information of white flower Hibiscus syriacus.</title>
        <authorList>
            <person name="Kim Y.-M."/>
        </authorList>
    </citation>
    <scope>NUCLEOTIDE SEQUENCE [LARGE SCALE GENOMIC DNA]</scope>
    <source>
        <strain evidence="20">YM2019G1</strain>
    </source>
</reference>
<evidence type="ECO:0000256" key="14">
    <source>
        <dbReference type="ARBA" id="ARBA00023172"/>
    </source>
</evidence>
<dbReference type="InterPro" id="IPR036875">
    <property type="entry name" value="Znf_CCHC_sf"/>
</dbReference>
<dbReference type="PROSITE" id="PS50878">
    <property type="entry name" value="RT_POL"/>
    <property type="match status" value="1"/>
</dbReference>
<keyword evidence="16" id="KW-0862">Zinc</keyword>
<evidence type="ECO:0000256" key="11">
    <source>
        <dbReference type="ARBA" id="ARBA00022918"/>
    </source>
</evidence>
<dbReference type="InterPro" id="IPR021109">
    <property type="entry name" value="Peptidase_aspartic_dom_sf"/>
</dbReference>
<evidence type="ECO:0000259" key="18">
    <source>
        <dbReference type="PROSITE" id="PS50158"/>
    </source>
</evidence>
<keyword evidence="5" id="KW-0479">Metal-binding</keyword>
<keyword evidence="3" id="KW-0548">Nucleotidyltransferase</keyword>
<dbReference type="InterPro" id="IPR012337">
    <property type="entry name" value="RNaseH-like_sf"/>
</dbReference>
<evidence type="ECO:0000313" key="21">
    <source>
        <dbReference type="Proteomes" id="UP000436088"/>
    </source>
</evidence>
<evidence type="ECO:0000256" key="4">
    <source>
        <dbReference type="ARBA" id="ARBA00022722"/>
    </source>
</evidence>
<keyword evidence="14" id="KW-0233">DNA recombination</keyword>
<dbReference type="CDD" id="cd00303">
    <property type="entry name" value="retropepsin_like"/>
    <property type="match status" value="1"/>
</dbReference>
<dbReference type="InterPro" id="IPR041577">
    <property type="entry name" value="RT_RNaseH_2"/>
</dbReference>
<dbReference type="Pfam" id="PF00078">
    <property type="entry name" value="RVT_1"/>
    <property type="match status" value="1"/>
</dbReference>
<sequence>MSLWVSNDRFDRVWWKVRNRVSSVYSQLVQFILLTEMAPQHGDVGGSDGNESWNAGKKRAPSRDVLASLQEKVTRLEGSMADAQRVLDTLDSVDLERLGLLDLDKLESLDSIKDDVQDSLNGLDVKTTDRGISLEAMAVALRKKVEDFLWGLNQYFVAMGITENAKKVSIASVYLSEVALMWWRRRCNDVKRGTAPNTTWEEFQAEFKEQFYPEYAEDEARSKLRRLKQEGSLREHVRKFVEAKNELRRRGVKDLSTALTTAESVIELGVKSVDSKPKPKFRGSSGDRDKASISDRDSSGSGRPSNRKHLDKKDKLIIQCYNCKGQGHLAMDCPKKNKLSAIKEKDGDESETLKLGSILSTMEIKKVDTGASELFMSEPIAKKLGLHVEKANGSIKTMNAKEVPIAGVAKGIELTVGGWFGRETIKVIPLDDFDFVLGLSFLDRINAFPVPFADCLCILDQKQQCIVPVSRGSGVGAKVLSAIQFSKAVRKEETTFLAVLVCDEPATTKDVPDVVSHVLVEFKDVMPTELPPKREPELEEMRRQLKDLLDAGYIRPSKSPYGAPVLFKKKHDGSLRMCIDYRALNKLTVKNKYPILLIADLFDQLGDARWFTKLDLRSGYYQVRIAEEDEPKTACMTRYGSYEYLVMPFGLTNAPATFCTLMNKVLQPFLDRFVVVYLDDIVIYNKTLDEHVEHLKQVFLVLRDNELYVKEEKCSFAQTEVPSLGHIVGGGKIWMDQDKIRAIEEWKLPTKKDKRWDWSPKCQSAFDELKLAMISEPVLVLPDHTKSFEVFTDASDIAIGGVLMQEGHPVAYESRKLNETERRYTVHEKEMTAMRERIKEGLSHDPMATSLIELATEGKTRKFWLKGGLLYARGHRLYVLQFEGLRKELMKECHDSKWERHPGIHQTLALIVDHYYWPQMGDDIEAYVKTCLVCQQDKIEQKKPAGLLQPFPIHERPWESLSMDFIVGLPVTDGFSSIMVVIDRFSKYGIFIPTSKVHWEVLEGVVQVDGIKLELLNECSSTDGWADQESECTRGDLLKAGKQTKKWADRKRRDVNFKDGDLVLAKLSGILRNPYHKGLVRRYEGLFKVLKRVGTMAYRLELPSTIKAHLVFHVSLLKPYQHDEEELDRGKSH</sequence>
<dbReference type="CDD" id="cd01647">
    <property type="entry name" value="RT_LTR"/>
    <property type="match status" value="1"/>
</dbReference>
<keyword evidence="12" id="KW-0239">DNA-directed DNA polymerase</keyword>
<dbReference type="Gene3D" id="3.30.420.10">
    <property type="entry name" value="Ribonuclease H-like superfamily/Ribonuclease H"/>
    <property type="match status" value="1"/>
</dbReference>
<evidence type="ECO:0000256" key="17">
    <source>
        <dbReference type="SAM" id="MobiDB-lite"/>
    </source>
</evidence>
<evidence type="ECO:0000256" key="15">
    <source>
        <dbReference type="ARBA" id="ARBA00023268"/>
    </source>
</evidence>
<dbReference type="Pfam" id="PF17921">
    <property type="entry name" value="Integrase_H2C2"/>
    <property type="match status" value="1"/>
</dbReference>
<comment type="caution">
    <text evidence="20">The sequence shown here is derived from an EMBL/GenBank/DDBJ whole genome shotgun (WGS) entry which is preliminary data.</text>
</comment>
<dbReference type="GO" id="GO:0006508">
    <property type="term" value="P:proteolysis"/>
    <property type="evidence" value="ECO:0007669"/>
    <property type="project" value="UniProtKB-KW"/>
</dbReference>
<dbReference type="SUPFAM" id="SSF57756">
    <property type="entry name" value="Retrovirus zinc finger-like domains"/>
    <property type="match status" value="1"/>
</dbReference>
<dbReference type="InterPro" id="IPR000477">
    <property type="entry name" value="RT_dom"/>
</dbReference>
<dbReference type="Pfam" id="PF24626">
    <property type="entry name" value="SH3_Tf2-1"/>
    <property type="match status" value="1"/>
</dbReference>
<evidence type="ECO:0000256" key="9">
    <source>
        <dbReference type="ARBA" id="ARBA00022842"/>
    </source>
</evidence>
<dbReference type="SMART" id="SM00343">
    <property type="entry name" value="ZnF_C2HC"/>
    <property type="match status" value="1"/>
</dbReference>
<keyword evidence="2" id="KW-0808">Transferase</keyword>
<evidence type="ECO:0000256" key="2">
    <source>
        <dbReference type="ARBA" id="ARBA00022679"/>
    </source>
</evidence>
<dbReference type="PANTHER" id="PTHR37984">
    <property type="entry name" value="PROTEIN CBG26694"/>
    <property type="match status" value="1"/>
</dbReference>
<keyword evidence="1" id="KW-0645">Protease</keyword>
<dbReference type="GO" id="GO:0008270">
    <property type="term" value="F:zinc ion binding"/>
    <property type="evidence" value="ECO:0007669"/>
    <property type="project" value="UniProtKB-KW"/>
</dbReference>
<keyword evidence="11" id="KW-0695">RNA-directed DNA polymerase</keyword>
<dbReference type="Gene3D" id="2.40.70.10">
    <property type="entry name" value="Acid Proteases"/>
    <property type="match status" value="1"/>
</dbReference>
<evidence type="ECO:0000313" key="20">
    <source>
        <dbReference type="EMBL" id="KAE8657632.1"/>
    </source>
</evidence>
<dbReference type="EMBL" id="VEPZ02001756">
    <property type="protein sequence ID" value="KAE8657632.1"/>
    <property type="molecule type" value="Genomic_DNA"/>
</dbReference>
<evidence type="ECO:0000256" key="12">
    <source>
        <dbReference type="ARBA" id="ARBA00022932"/>
    </source>
</evidence>
<dbReference type="PANTHER" id="PTHR37984:SF5">
    <property type="entry name" value="PROTEIN NYNRIN-LIKE"/>
    <property type="match status" value="1"/>
</dbReference>
<keyword evidence="21" id="KW-1185">Reference proteome</keyword>
<dbReference type="FunFam" id="1.10.340.70:FF:000001">
    <property type="entry name" value="Retrovirus-related Pol polyprotein from transposon gypsy-like Protein"/>
    <property type="match status" value="1"/>
</dbReference>
<keyword evidence="9" id="KW-0460">Magnesium</keyword>
<evidence type="ECO:0000256" key="7">
    <source>
        <dbReference type="ARBA" id="ARBA00022759"/>
    </source>
</evidence>
<dbReference type="InterPro" id="IPR043502">
    <property type="entry name" value="DNA/RNA_pol_sf"/>
</dbReference>
<dbReference type="GO" id="GO:0006310">
    <property type="term" value="P:DNA recombination"/>
    <property type="evidence" value="ECO:0007669"/>
    <property type="project" value="UniProtKB-KW"/>
</dbReference>
<evidence type="ECO:0000256" key="10">
    <source>
        <dbReference type="ARBA" id="ARBA00022908"/>
    </source>
</evidence>
<gene>
    <name evidence="20" type="ORF">F3Y22_tig00116984pilonHSYRG00043</name>
</gene>
<keyword evidence="13" id="KW-0238">DNA-binding</keyword>
<dbReference type="SUPFAM" id="SSF56672">
    <property type="entry name" value="DNA/RNA polymerases"/>
    <property type="match status" value="1"/>
</dbReference>
<dbReference type="Gene3D" id="1.10.340.70">
    <property type="match status" value="1"/>
</dbReference>
<keyword evidence="8" id="KW-0378">Hydrolase</keyword>
<keyword evidence="15" id="KW-0511">Multifunctional enzyme</keyword>
<dbReference type="InterPro" id="IPR005162">
    <property type="entry name" value="Retrotrans_gag_dom"/>
</dbReference>
<dbReference type="Gene3D" id="3.10.10.10">
    <property type="entry name" value="HIV Type 1 Reverse Transcriptase, subunit A, domain 1"/>
    <property type="match status" value="1"/>
</dbReference>
<keyword evidence="4" id="KW-0540">Nuclease</keyword>
<dbReference type="Pfam" id="PF13975">
    <property type="entry name" value="gag-asp_proteas"/>
    <property type="match status" value="1"/>
</dbReference>
<dbReference type="SUPFAM" id="SSF53098">
    <property type="entry name" value="Ribonuclease H-like"/>
    <property type="match status" value="1"/>
</dbReference>
<dbReference type="GO" id="GO:0004190">
    <property type="term" value="F:aspartic-type endopeptidase activity"/>
    <property type="evidence" value="ECO:0007669"/>
    <property type="project" value="UniProtKB-KW"/>
</dbReference>
<evidence type="ECO:0000256" key="1">
    <source>
        <dbReference type="ARBA" id="ARBA00022670"/>
    </source>
</evidence>
<dbReference type="Pfam" id="PF00098">
    <property type="entry name" value="zf-CCHC"/>
    <property type="match status" value="1"/>
</dbReference>
<dbReference type="GO" id="GO:0004519">
    <property type="term" value="F:endonuclease activity"/>
    <property type="evidence" value="ECO:0007669"/>
    <property type="project" value="UniProtKB-KW"/>
</dbReference>
<dbReference type="InterPro" id="IPR001878">
    <property type="entry name" value="Znf_CCHC"/>
</dbReference>
<evidence type="ECO:0000256" key="13">
    <source>
        <dbReference type="ARBA" id="ARBA00023125"/>
    </source>
</evidence>
<evidence type="ECO:0000256" key="16">
    <source>
        <dbReference type="PROSITE-ProRule" id="PRU00047"/>
    </source>
</evidence>
<dbReference type="AlphaFoldDB" id="A0A6A2WFR3"/>
<dbReference type="Pfam" id="PF17919">
    <property type="entry name" value="RT_RNaseH_2"/>
    <property type="match status" value="1"/>
</dbReference>
<dbReference type="GO" id="GO:0003677">
    <property type="term" value="F:DNA binding"/>
    <property type="evidence" value="ECO:0007669"/>
    <property type="project" value="UniProtKB-KW"/>
</dbReference>
<dbReference type="PROSITE" id="PS50158">
    <property type="entry name" value="ZF_CCHC"/>
    <property type="match status" value="1"/>
</dbReference>
<proteinExistence type="predicted"/>
<dbReference type="InterPro" id="IPR043128">
    <property type="entry name" value="Rev_trsase/Diguanyl_cyclase"/>
</dbReference>
<evidence type="ECO:0000256" key="8">
    <source>
        <dbReference type="ARBA" id="ARBA00022801"/>
    </source>
</evidence>
<dbReference type="Gene3D" id="3.30.70.270">
    <property type="match status" value="2"/>
</dbReference>
<dbReference type="InterPro" id="IPR036397">
    <property type="entry name" value="RNaseH_sf"/>
</dbReference>
<feature type="compositionally biased region" description="Basic and acidic residues" evidence="17">
    <location>
        <begin position="285"/>
        <end position="298"/>
    </location>
</feature>
<dbReference type="Pfam" id="PF03732">
    <property type="entry name" value="Retrotrans_gag"/>
    <property type="match status" value="1"/>
</dbReference>
<protein>
    <recommendedName>
        <fullName evidence="22">Reverse transcriptase</fullName>
    </recommendedName>
</protein>
<evidence type="ECO:0000256" key="6">
    <source>
        <dbReference type="ARBA" id="ARBA00022750"/>
    </source>
</evidence>
<evidence type="ECO:0000256" key="5">
    <source>
        <dbReference type="ARBA" id="ARBA00022723"/>
    </source>
</evidence>
<name>A0A6A2WFR3_HIBSY</name>
<dbReference type="Gene3D" id="4.10.60.10">
    <property type="entry name" value="Zinc finger, CCHC-type"/>
    <property type="match status" value="1"/>
</dbReference>
<dbReference type="GO" id="GO:0015074">
    <property type="term" value="P:DNA integration"/>
    <property type="evidence" value="ECO:0007669"/>
    <property type="project" value="UniProtKB-KW"/>
</dbReference>
<dbReference type="InterPro" id="IPR056924">
    <property type="entry name" value="SH3_Tf2-1"/>
</dbReference>
<keyword evidence="7" id="KW-0255">Endonuclease</keyword>
<dbReference type="Proteomes" id="UP000436088">
    <property type="component" value="Unassembled WGS sequence"/>
</dbReference>
<evidence type="ECO:0000256" key="3">
    <source>
        <dbReference type="ARBA" id="ARBA00022695"/>
    </source>
</evidence>
<dbReference type="GO" id="GO:0003887">
    <property type="term" value="F:DNA-directed DNA polymerase activity"/>
    <property type="evidence" value="ECO:0007669"/>
    <property type="project" value="UniProtKB-KW"/>
</dbReference>
<dbReference type="GO" id="GO:0003964">
    <property type="term" value="F:RNA-directed DNA polymerase activity"/>
    <property type="evidence" value="ECO:0007669"/>
    <property type="project" value="UniProtKB-KW"/>
</dbReference>
<feature type="domain" description="CCHC-type" evidence="18">
    <location>
        <begin position="320"/>
        <end position="335"/>
    </location>
</feature>
<keyword evidence="16" id="KW-0863">Zinc-finger</keyword>
<feature type="region of interest" description="Disordered" evidence="17">
    <location>
        <begin position="276"/>
        <end position="309"/>
    </location>
</feature>
<dbReference type="InterPro" id="IPR050951">
    <property type="entry name" value="Retrovirus_Pol_polyprotein"/>
</dbReference>
<evidence type="ECO:0008006" key="22">
    <source>
        <dbReference type="Google" id="ProtNLM"/>
    </source>
</evidence>
<feature type="domain" description="Reverse transcriptase" evidence="19">
    <location>
        <begin position="547"/>
        <end position="728"/>
    </location>
</feature>
<keyword evidence="6" id="KW-0064">Aspartyl protease</keyword>
<accession>A0A6A2WFR3</accession>
<evidence type="ECO:0000259" key="19">
    <source>
        <dbReference type="PROSITE" id="PS50878"/>
    </source>
</evidence>
<dbReference type="InterPro" id="IPR041588">
    <property type="entry name" value="Integrase_H2C2"/>
</dbReference>
<keyword evidence="10" id="KW-0229">DNA integration</keyword>